<organism evidence="2 3">
    <name type="scientific">Nisaea acidiphila</name>
    <dbReference type="NCBI Taxonomy" id="1862145"/>
    <lineage>
        <taxon>Bacteria</taxon>
        <taxon>Pseudomonadati</taxon>
        <taxon>Pseudomonadota</taxon>
        <taxon>Alphaproteobacteria</taxon>
        <taxon>Rhodospirillales</taxon>
        <taxon>Thalassobaculaceae</taxon>
        <taxon>Nisaea</taxon>
    </lineage>
</organism>
<keyword evidence="3" id="KW-1185">Reference proteome</keyword>
<proteinExistence type="predicted"/>
<dbReference type="Proteomes" id="UP001060336">
    <property type="component" value="Chromosome"/>
</dbReference>
<evidence type="ECO:0000313" key="3">
    <source>
        <dbReference type="Proteomes" id="UP001060336"/>
    </source>
</evidence>
<name>A0A9J7ARD1_9PROT</name>
<feature type="chain" id="PRO_5039905591" description="DUF4842 domain-containing protein" evidence="1">
    <location>
        <begin position="33"/>
        <end position="358"/>
    </location>
</feature>
<accession>A0A9J7ARD1</accession>
<dbReference type="RefSeq" id="WP_257767638.1">
    <property type="nucleotide sequence ID" value="NZ_CP102480.1"/>
</dbReference>
<gene>
    <name evidence="2" type="ORF">NUH88_17245</name>
</gene>
<evidence type="ECO:0000256" key="1">
    <source>
        <dbReference type="SAM" id="SignalP"/>
    </source>
</evidence>
<evidence type="ECO:0000313" key="2">
    <source>
        <dbReference type="EMBL" id="UUX49137.1"/>
    </source>
</evidence>
<protein>
    <recommendedName>
        <fullName evidence="4">DUF4842 domain-containing protein</fullName>
    </recommendedName>
</protein>
<dbReference type="EMBL" id="CP102480">
    <property type="protein sequence ID" value="UUX49137.1"/>
    <property type="molecule type" value="Genomic_DNA"/>
</dbReference>
<dbReference type="AlphaFoldDB" id="A0A9J7ARD1"/>
<dbReference type="KEGG" id="naci:NUH88_17245"/>
<sequence>MPSPTNPISAVRRLCLFLAVPTILCWPAAAFGDDVVVTVTRVGAAELPNVVTGMRQIFQAAATCDGNPAEIDAVAWSTNGGSPVAGYNVSLNSGAVQQLGDMTANPQSLYFSARADAVTVTAAATVTCGQVQQVNGSLDVQIYGAILDTQTTEDLTIGNVVASNKPDFPGGAAIVIELTGADDGPGIYGDAAIELDEEIEDLGGTFSIFQVIASDNSSLTYGDPDTKACLVYTDALDHEPGGVPYESEALDDGLASIEYQDSPNNHFFLHTYPDITETVIDLSFVTTLMYLPPGVTSIYVPVAKASWSFSGTGTPQAGNYAIWNTANVARNANDFAASNDFPTWDADGTVAQMNWQPC</sequence>
<evidence type="ECO:0008006" key="4">
    <source>
        <dbReference type="Google" id="ProtNLM"/>
    </source>
</evidence>
<keyword evidence="1" id="KW-0732">Signal</keyword>
<reference evidence="2" key="1">
    <citation type="submission" date="2022-08" db="EMBL/GenBank/DDBJ databases">
        <title>Nisaea acidiphila sp. nov., isolated from a marine algal debris and emended description of the genus Nisaea Urios et al. 2008.</title>
        <authorList>
            <person name="Kwon K."/>
        </authorList>
    </citation>
    <scope>NUCLEOTIDE SEQUENCE</scope>
    <source>
        <strain evidence="2">MEBiC11861</strain>
    </source>
</reference>
<feature type="signal peptide" evidence="1">
    <location>
        <begin position="1"/>
        <end position="32"/>
    </location>
</feature>